<sequence length="175" mass="19622">MQCSCLRHTLLHVARRRLVAATARDVRALASHAEQASRILLPRFKAGGVVGIVGGRGPRPTHLNKMDNYAVVLMAPSLDRKQLMTTPIQEPSLSEIMAAIKDLKRTIEPTLDAVTVDVTFLRTDFKKITEKMTVPETRMTSLQCTTKKPGHQLQRLTKENMLIVAKLEDQEDRVK</sequence>
<dbReference type="Proteomes" id="UP001066276">
    <property type="component" value="Chromosome 3_1"/>
</dbReference>
<dbReference type="AlphaFoldDB" id="A0AAV7UCV5"/>
<protein>
    <submittedName>
        <fullName evidence="1">Uncharacterized protein</fullName>
    </submittedName>
</protein>
<comment type="caution">
    <text evidence="1">The sequence shown here is derived from an EMBL/GenBank/DDBJ whole genome shotgun (WGS) entry which is preliminary data.</text>
</comment>
<name>A0AAV7UCV5_PLEWA</name>
<evidence type="ECO:0000313" key="1">
    <source>
        <dbReference type="EMBL" id="KAJ1185543.1"/>
    </source>
</evidence>
<organism evidence="1 2">
    <name type="scientific">Pleurodeles waltl</name>
    <name type="common">Iberian ribbed newt</name>
    <dbReference type="NCBI Taxonomy" id="8319"/>
    <lineage>
        <taxon>Eukaryota</taxon>
        <taxon>Metazoa</taxon>
        <taxon>Chordata</taxon>
        <taxon>Craniata</taxon>
        <taxon>Vertebrata</taxon>
        <taxon>Euteleostomi</taxon>
        <taxon>Amphibia</taxon>
        <taxon>Batrachia</taxon>
        <taxon>Caudata</taxon>
        <taxon>Salamandroidea</taxon>
        <taxon>Salamandridae</taxon>
        <taxon>Pleurodelinae</taxon>
        <taxon>Pleurodeles</taxon>
    </lineage>
</organism>
<dbReference type="EMBL" id="JANPWB010000005">
    <property type="protein sequence ID" value="KAJ1185543.1"/>
    <property type="molecule type" value="Genomic_DNA"/>
</dbReference>
<reference evidence="1" key="1">
    <citation type="journal article" date="2022" name="bioRxiv">
        <title>Sequencing and chromosome-scale assembly of the giantPleurodeles waltlgenome.</title>
        <authorList>
            <person name="Brown T."/>
            <person name="Elewa A."/>
            <person name="Iarovenko S."/>
            <person name="Subramanian E."/>
            <person name="Araus A.J."/>
            <person name="Petzold A."/>
            <person name="Susuki M."/>
            <person name="Suzuki K.-i.T."/>
            <person name="Hayashi T."/>
            <person name="Toyoda A."/>
            <person name="Oliveira C."/>
            <person name="Osipova E."/>
            <person name="Leigh N.D."/>
            <person name="Simon A."/>
            <person name="Yun M.H."/>
        </authorList>
    </citation>
    <scope>NUCLEOTIDE SEQUENCE</scope>
    <source>
        <strain evidence="1">20211129_DDA</strain>
        <tissue evidence="1">Liver</tissue>
    </source>
</reference>
<keyword evidence="2" id="KW-1185">Reference proteome</keyword>
<gene>
    <name evidence="1" type="ORF">NDU88_002335</name>
</gene>
<evidence type="ECO:0000313" key="2">
    <source>
        <dbReference type="Proteomes" id="UP001066276"/>
    </source>
</evidence>
<accession>A0AAV7UCV5</accession>
<proteinExistence type="predicted"/>